<feature type="transmembrane region" description="Helical" evidence="7">
    <location>
        <begin position="12"/>
        <end position="31"/>
    </location>
</feature>
<dbReference type="PANTHER" id="PTHR42810:SF1">
    <property type="entry name" value="PURINE PERMEASE YWDJ-RELATED"/>
    <property type="match status" value="1"/>
</dbReference>
<evidence type="ECO:0000256" key="4">
    <source>
        <dbReference type="ARBA" id="ARBA00022692"/>
    </source>
</evidence>
<reference evidence="8 9" key="1">
    <citation type="journal article" date="2018" name="J. Microbiol.">
        <title>Bacillus spongiae sp. nov., isolated from sponge of Jeju Island.</title>
        <authorList>
            <person name="Lee G.E."/>
            <person name="Im W.T."/>
            <person name="Park J.S."/>
        </authorList>
    </citation>
    <scope>NUCLEOTIDE SEQUENCE [LARGE SCALE GENOMIC DNA]</scope>
    <source>
        <strain evidence="8 9">135PIL107-10</strain>
    </source>
</reference>
<feature type="transmembrane region" description="Helical" evidence="7">
    <location>
        <begin position="339"/>
        <end position="357"/>
    </location>
</feature>
<keyword evidence="9" id="KW-1185">Reference proteome</keyword>
<proteinExistence type="inferred from homology"/>
<dbReference type="InterPro" id="IPR006043">
    <property type="entry name" value="NCS2"/>
</dbReference>
<feature type="transmembrane region" description="Helical" evidence="7">
    <location>
        <begin position="69"/>
        <end position="89"/>
    </location>
</feature>
<evidence type="ECO:0000256" key="2">
    <source>
        <dbReference type="ARBA" id="ARBA00008821"/>
    </source>
</evidence>
<evidence type="ECO:0000256" key="6">
    <source>
        <dbReference type="ARBA" id="ARBA00023136"/>
    </source>
</evidence>
<feature type="transmembrane region" description="Helical" evidence="7">
    <location>
        <begin position="37"/>
        <end position="57"/>
    </location>
</feature>
<dbReference type="RefSeq" id="WP_336588681.1">
    <property type="nucleotide sequence ID" value="NZ_JBBAXC010000022.1"/>
</dbReference>
<comment type="caution">
    <text evidence="8">The sequence shown here is derived from an EMBL/GenBank/DDBJ whole genome shotgun (WGS) entry which is preliminary data.</text>
</comment>
<keyword evidence="4 7" id="KW-0812">Transmembrane</keyword>
<evidence type="ECO:0000313" key="8">
    <source>
        <dbReference type="EMBL" id="MEI5909241.1"/>
    </source>
</evidence>
<comment type="similarity">
    <text evidence="2">Belongs to the nucleobase:cation symporter-2 (NCS2) (TC 2.A.40) family.</text>
</comment>
<keyword evidence="6 7" id="KW-0472">Membrane</keyword>
<dbReference type="NCBIfam" id="NF037981">
    <property type="entry name" value="NCS2_1"/>
    <property type="match status" value="1"/>
</dbReference>
<keyword evidence="5 7" id="KW-1133">Transmembrane helix</keyword>
<feature type="transmembrane region" description="Helical" evidence="7">
    <location>
        <begin position="313"/>
        <end position="333"/>
    </location>
</feature>
<dbReference type="EMBL" id="JBBAXC010000022">
    <property type="protein sequence ID" value="MEI5909241.1"/>
    <property type="molecule type" value="Genomic_DNA"/>
</dbReference>
<name>A0ABU8HJ58_9BACI</name>
<feature type="transmembrane region" description="Helical" evidence="7">
    <location>
        <begin position="95"/>
        <end position="116"/>
    </location>
</feature>
<evidence type="ECO:0000256" key="3">
    <source>
        <dbReference type="ARBA" id="ARBA00022448"/>
    </source>
</evidence>
<gene>
    <name evidence="8" type="ORF">WAK64_19505</name>
</gene>
<dbReference type="PANTHER" id="PTHR42810">
    <property type="entry name" value="PURINE PERMEASE C1399.01C-RELATED"/>
    <property type="match status" value="1"/>
</dbReference>
<organism evidence="8 9">
    <name type="scientific">Bacillus spongiae</name>
    <dbReference type="NCBI Taxonomy" id="2683610"/>
    <lineage>
        <taxon>Bacteria</taxon>
        <taxon>Bacillati</taxon>
        <taxon>Bacillota</taxon>
        <taxon>Bacilli</taxon>
        <taxon>Bacillales</taxon>
        <taxon>Bacillaceae</taxon>
        <taxon>Bacillus</taxon>
    </lineage>
</organism>
<feature type="transmembrane region" description="Helical" evidence="7">
    <location>
        <begin position="159"/>
        <end position="176"/>
    </location>
</feature>
<dbReference type="Proteomes" id="UP001312865">
    <property type="component" value="Unassembled WGS sequence"/>
</dbReference>
<evidence type="ECO:0000256" key="7">
    <source>
        <dbReference type="SAM" id="Phobius"/>
    </source>
</evidence>
<accession>A0ABU8HJ58</accession>
<feature type="transmembrane region" description="Helical" evidence="7">
    <location>
        <begin position="128"/>
        <end position="147"/>
    </location>
</feature>
<keyword evidence="3" id="KW-0813">Transport</keyword>
<feature type="transmembrane region" description="Helical" evidence="7">
    <location>
        <begin position="188"/>
        <end position="211"/>
    </location>
</feature>
<feature type="transmembrane region" description="Helical" evidence="7">
    <location>
        <begin position="231"/>
        <end position="250"/>
    </location>
</feature>
<evidence type="ECO:0000256" key="1">
    <source>
        <dbReference type="ARBA" id="ARBA00004141"/>
    </source>
</evidence>
<evidence type="ECO:0000256" key="5">
    <source>
        <dbReference type="ARBA" id="ARBA00022989"/>
    </source>
</evidence>
<sequence>MNQAFTAIQWMIFMLAAAIVAPIAIGELYGFEGIEKAAFVQRTMFVLGVAGILQGLIGHRYPINEGPAGLWWGIFLIYAGFAGTIYASTSEVLQYLQAGMLISGILFILLSTFGFISALTSLFTPTVTFVYLLLLIIQLSGAFMNGMLGVNEDTGTVDGVIMVASTFLLLLTFYFSSHRIQWIQRYSVILSLLIGWASFSLLGKSPTISSIESNWISFPGVFVWGLPKWDAGMIVTGIFLTLLLTTNLIASIRVMEHVVGNNGISLEKRARQGGFVSGINQLIAGTFSAIGSVPISGAAGFVATTGIKRITPFILGSGLVVIVSLLPHVMNVFASIPPAVGYTVTFAIFTKMLAMAFSEWKKESDLDKAYTIAGPALLAGIGVMFVPSTAFTQLPTVVVSVLNNGLILGTLIAIVVEQLYMINQKRKNSV</sequence>
<protein>
    <submittedName>
        <fullName evidence="8">Purine/pyrimidine permease</fullName>
    </submittedName>
</protein>
<feature type="transmembrane region" description="Helical" evidence="7">
    <location>
        <begin position="397"/>
        <end position="416"/>
    </location>
</feature>
<dbReference type="Pfam" id="PF00860">
    <property type="entry name" value="Xan_ur_permease"/>
    <property type="match status" value="1"/>
</dbReference>
<feature type="transmembrane region" description="Helical" evidence="7">
    <location>
        <begin position="369"/>
        <end position="391"/>
    </location>
</feature>
<comment type="subcellular location">
    <subcellularLocation>
        <location evidence="1">Membrane</location>
        <topology evidence="1">Multi-pass membrane protein</topology>
    </subcellularLocation>
</comment>
<evidence type="ECO:0000313" key="9">
    <source>
        <dbReference type="Proteomes" id="UP001312865"/>
    </source>
</evidence>